<feature type="compositionally biased region" description="Pro residues" evidence="1">
    <location>
        <begin position="9"/>
        <end position="28"/>
    </location>
</feature>
<accession>A0A561Q2U1</accession>
<evidence type="ECO:0000256" key="1">
    <source>
        <dbReference type="SAM" id="MobiDB-lite"/>
    </source>
</evidence>
<comment type="caution">
    <text evidence="2">The sequence shown here is derived from an EMBL/GenBank/DDBJ whole genome shotgun (WGS) entry which is preliminary data.</text>
</comment>
<sequence length="53" mass="6162">MSEEKKVPQPSPQSQPEPRPQPTYIPSPEPERFEKGQVPKYDNPPQPPPREKR</sequence>
<dbReference type="AlphaFoldDB" id="A0A561Q2U1"/>
<proteinExistence type="predicted"/>
<reference evidence="2 3" key="1">
    <citation type="submission" date="2019-06" db="EMBL/GenBank/DDBJ databases">
        <title>Sorghum-associated microbial communities from plants grown in Nebraska, USA.</title>
        <authorList>
            <person name="Schachtman D."/>
        </authorList>
    </citation>
    <scope>NUCLEOTIDE SEQUENCE [LARGE SCALE GENOMIC DNA]</scope>
    <source>
        <strain evidence="2 3">1209</strain>
    </source>
</reference>
<evidence type="ECO:0000313" key="2">
    <source>
        <dbReference type="EMBL" id="TWF44685.1"/>
    </source>
</evidence>
<protein>
    <submittedName>
        <fullName evidence="2">Uncharacterized protein</fullName>
    </submittedName>
</protein>
<feature type="compositionally biased region" description="Pro residues" evidence="1">
    <location>
        <begin position="42"/>
        <end position="53"/>
    </location>
</feature>
<feature type="region of interest" description="Disordered" evidence="1">
    <location>
        <begin position="1"/>
        <end position="53"/>
    </location>
</feature>
<dbReference type="Proteomes" id="UP000320811">
    <property type="component" value="Unassembled WGS sequence"/>
</dbReference>
<keyword evidence="3" id="KW-1185">Reference proteome</keyword>
<dbReference type="EMBL" id="VIWO01000001">
    <property type="protein sequence ID" value="TWF44685.1"/>
    <property type="molecule type" value="Genomic_DNA"/>
</dbReference>
<evidence type="ECO:0000313" key="3">
    <source>
        <dbReference type="Proteomes" id="UP000320811"/>
    </source>
</evidence>
<gene>
    <name evidence="2" type="ORF">FHW36_101606</name>
</gene>
<organism evidence="2 3">
    <name type="scientific">Chitinophaga polysaccharea</name>
    <dbReference type="NCBI Taxonomy" id="1293035"/>
    <lineage>
        <taxon>Bacteria</taxon>
        <taxon>Pseudomonadati</taxon>
        <taxon>Bacteroidota</taxon>
        <taxon>Chitinophagia</taxon>
        <taxon>Chitinophagales</taxon>
        <taxon>Chitinophagaceae</taxon>
        <taxon>Chitinophaga</taxon>
    </lineage>
</organism>
<name>A0A561Q2U1_9BACT</name>